<dbReference type="InterPro" id="IPR056043">
    <property type="entry name" value="DUF7626"/>
</dbReference>
<feature type="compositionally biased region" description="Acidic residues" evidence="1">
    <location>
        <begin position="37"/>
        <end position="75"/>
    </location>
</feature>
<evidence type="ECO:0000259" key="2">
    <source>
        <dbReference type="Pfam" id="PF24625"/>
    </source>
</evidence>
<dbReference type="Pfam" id="PF24625">
    <property type="entry name" value="DUF7626"/>
    <property type="match status" value="1"/>
</dbReference>
<name>A0AAI8Z8Y9_9PEZI</name>
<dbReference type="EMBL" id="CAVMBE010000128">
    <property type="protein sequence ID" value="CAK4034648.1"/>
    <property type="molecule type" value="Genomic_DNA"/>
</dbReference>
<feature type="compositionally biased region" description="Basic and acidic residues" evidence="1">
    <location>
        <begin position="309"/>
        <end position="325"/>
    </location>
</feature>
<organism evidence="3 4">
    <name type="scientific">Lecanosticta acicola</name>
    <dbReference type="NCBI Taxonomy" id="111012"/>
    <lineage>
        <taxon>Eukaryota</taxon>
        <taxon>Fungi</taxon>
        <taxon>Dikarya</taxon>
        <taxon>Ascomycota</taxon>
        <taxon>Pezizomycotina</taxon>
        <taxon>Dothideomycetes</taxon>
        <taxon>Dothideomycetidae</taxon>
        <taxon>Mycosphaerellales</taxon>
        <taxon>Mycosphaerellaceae</taxon>
        <taxon>Lecanosticta</taxon>
    </lineage>
</organism>
<evidence type="ECO:0000256" key="1">
    <source>
        <dbReference type="SAM" id="MobiDB-lite"/>
    </source>
</evidence>
<proteinExistence type="predicted"/>
<feature type="compositionally biased region" description="Basic residues" evidence="1">
    <location>
        <begin position="84"/>
        <end position="96"/>
    </location>
</feature>
<protein>
    <recommendedName>
        <fullName evidence="2">DUF7626 domain-containing protein</fullName>
    </recommendedName>
</protein>
<accession>A0AAI8Z8Y9</accession>
<comment type="caution">
    <text evidence="3">The sequence shown here is derived from an EMBL/GenBank/DDBJ whole genome shotgun (WGS) entry which is preliminary data.</text>
</comment>
<sequence>MRGGLFWGGAPSLASRGRGPNSADRAEIDELDRDHVSEEEDDEEGDEEEGDEEEGDDEEEEDGEEEDDDNQDDENNQTKDPGRARKGRKKPVTAKRRPYVKGGLAVLAKPITIDYDSDDARLIELKQQDHTDVFVAETFQKEGRMRYSAKTVGSRWQRLRKMMIDAEDEELDDELSDWHVGEDDKLKEVFDSLEQKYKESLAKLEQRKWQEISMHLGHKIGKRKYSAKACRERFVAVQNGTALTPIEEDEDQEGRRELREARITAAKKARQDAKDSVRQAAEAKKARQEAAKREKFEAEEELVSARLQRKNDKRERELVKEERNLNRTTARRRQQAIQKQLRAERDWRLEKKHQENEAYRTMTGKSIDNRPRRRSKKNRDGHESEEAVESNVDEFESDEEGVYLTDGSNDDGLVSFAAGGIEDQDDGNEPSTPAPPAPGARRSGRVKQTSATKPAANKPAQPARSPTTTPNKSKASRATPKQAAAPAADTVIPVVTKETLRSPRSILSGNELDLLLVRRGLPGRRPDESHAELVARLDQIDKTLTSNQLEGLLKHANEPTKGKKVEKIQRLQEADAKKSEAGQMGVTSTDLDFMQRYEGYSNEFRYLVEEAETEMTSWWGKDSMDVGGE</sequence>
<feature type="compositionally biased region" description="Basic and acidic residues" evidence="1">
    <location>
        <begin position="24"/>
        <end position="36"/>
    </location>
</feature>
<dbReference type="AlphaFoldDB" id="A0AAI8Z8Y9"/>
<feature type="compositionally biased region" description="Low complexity" evidence="1">
    <location>
        <begin position="476"/>
        <end position="488"/>
    </location>
</feature>
<feature type="domain" description="DUF7626" evidence="2">
    <location>
        <begin position="114"/>
        <end position="168"/>
    </location>
</feature>
<gene>
    <name evidence="3" type="ORF">LECACI_7A009806</name>
</gene>
<feature type="region of interest" description="Disordered" evidence="1">
    <location>
        <begin position="1"/>
        <end position="96"/>
    </location>
</feature>
<feature type="compositionally biased region" description="Polar residues" evidence="1">
    <location>
        <begin position="464"/>
        <end position="473"/>
    </location>
</feature>
<evidence type="ECO:0000313" key="3">
    <source>
        <dbReference type="EMBL" id="CAK4034648.1"/>
    </source>
</evidence>
<reference evidence="3" key="1">
    <citation type="submission" date="2023-11" db="EMBL/GenBank/DDBJ databases">
        <authorList>
            <person name="Alioto T."/>
            <person name="Alioto T."/>
            <person name="Gomez Garrido J."/>
        </authorList>
    </citation>
    <scope>NUCLEOTIDE SEQUENCE</scope>
</reference>
<feature type="compositionally biased region" description="Basic and acidic residues" evidence="1">
    <location>
        <begin position="269"/>
        <end position="296"/>
    </location>
</feature>
<feature type="compositionally biased region" description="Acidic residues" evidence="1">
    <location>
        <begin position="386"/>
        <end position="401"/>
    </location>
</feature>
<feature type="region of interest" description="Disordered" evidence="1">
    <location>
        <begin position="264"/>
        <end position="491"/>
    </location>
</feature>
<dbReference type="Proteomes" id="UP001296104">
    <property type="component" value="Unassembled WGS sequence"/>
</dbReference>
<feature type="compositionally biased region" description="Basic and acidic residues" evidence="1">
    <location>
        <begin position="341"/>
        <end position="358"/>
    </location>
</feature>
<keyword evidence="4" id="KW-1185">Reference proteome</keyword>
<evidence type="ECO:0000313" key="4">
    <source>
        <dbReference type="Proteomes" id="UP001296104"/>
    </source>
</evidence>